<reference evidence="1 2" key="1">
    <citation type="submission" date="2020-06" db="EMBL/GenBank/DDBJ databases">
        <title>Schlegella sp. ID0723 isolated from air conditioner.</title>
        <authorList>
            <person name="Kim D.Y."/>
            <person name="Kim D.-U."/>
        </authorList>
    </citation>
    <scope>NUCLEOTIDE SEQUENCE [LARGE SCALE GENOMIC DNA]</scope>
    <source>
        <strain evidence="1 2">ID0723</strain>
    </source>
</reference>
<dbReference type="Proteomes" id="UP000529637">
    <property type="component" value="Unassembled WGS sequence"/>
</dbReference>
<evidence type="ECO:0000313" key="1">
    <source>
        <dbReference type="EMBL" id="NUZ06748.1"/>
    </source>
</evidence>
<evidence type="ECO:0000313" key="2">
    <source>
        <dbReference type="Proteomes" id="UP000529637"/>
    </source>
</evidence>
<proteinExistence type="predicted"/>
<dbReference type="RefSeq" id="WP_176069611.1">
    <property type="nucleotide sequence ID" value="NZ_JABWMJ010000006.1"/>
</dbReference>
<comment type="caution">
    <text evidence="1">The sequence shown here is derived from an EMBL/GenBank/DDBJ whole genome shotgun (WGS) entry which is preliminary data.</text>
</comment>
<name>A0A7Y6NP22_9BURK</name>
<gene>
    <name evidence="1" type="ORF">HQN59_13345</name>
</gene>
<sequence>MSALDLKPTLEEEGRYYAEAMLERFLAGKAVPDELETIVSFMRGDMLRGFCHVLQRALGGAHG</sequence>
<accession>A0A7Y6NP22</accession>
<organism evidence="1 2">
    <name type="scientific">Piscinibacter koreensis</name>
    <dbReference type="NCBI Taxonomy" id="2742824"/>
    <lineage>
        <taxon>Bacteria</taxon>
        <taxon>Pseudomonadati</taxon>
        <taxon>Pseudomonadota</taxon>
        <taxon>Betaproteobacteria</taxon>
        <taxon>Burkholderiales</taxon>
        <taxon>Sphaerotilaceae</taxon>
        <taxon>Piscinibacter</taxon>
    </lineage>
</organism>
<keyword evidence="2" id="KW-1185">Reference proteome</keyword>
<dbReference type="AlphaFoldDB" id="A0A7Y6NP22"/>
<protein>
    <submittedName>
        <fullName evidence="1">Uncharacterized protein</fullName>
    </submittedName>
</protein>
<dbReference type="EMBL" id="JABWMJ010000006">
    <property type="protein sequence ID" value="NUZ06748.1"/>
    <property type="molecule type" value="Genomic_DNA"/>
</dbReference>